<organism evidence="5">
    <name type="scientific">Rodentolepis nana</name>
    <name type="common">Dwarf tapeworm</name>
    <name type="synonym">Hymenolepis nana</name>
    <dbReference type="NCBI Taxonomy" id="102285"/>
    <lineage>
        <taxon>Eukaryota</taxon>
        <taxon>Metazoa</taxon>
        <taxon>Spiralia</taxon>
        <taxon>Lophotrochozoa</taxon>
        <taxon>Platyhelminthes</taxon>
        <taxon>Cestoda</taxon>
        <taxon>Eucestoda</taxon>
        <taxon>Cyclophyllidea</taxon>
        <taxon>Hymenolepididae</taxon>
        <taxon>Rodentolepis</taxon>
    </lineage>
</organism>
<reference evidence="3 4" key="2">
    <citation type="submission" date="2018-11" db="EMBL/GenBank/DDBJ databases">
        <authorList>
            <consortium name="Pathogen Informatics"/>
        </authorList>
    </citation>
    <scope>NUCLEOTIDE SEQUENCE [LARGE SCALE GENOMIC DNA]</scope>
</reference>
<dbReference type="EMBL" id="UZAE01012549">
    <property type="protein sequence ID" value="VDO05648.1"/>
    <property type="molecule type" value="Genomic_DNA"/>
</dbReference>
<evidence type="ECO:0000313" key="5">
    <source>
        <dbReference type="WBParaSite" id="HNAJ_0000926501-mRNA-1"/>
    </source>
</evidence>
<dbReference type="STRING" id="102285.A0A0R3TP86"/>
<dbReference type="PROSITE" id="PS50006">
    <property type="entry name" value="FHA_DOMAIN"/>
    <property type="match status" value="1"/>
</dbReference>
<sequence length="473" mass="53021">MAGGGSAVRKSQFRNKQRGRDRLDRQIDPPWRPEDDYLLINSTLVTCNLAETHACVKFTRPYSLTEVENRWRLLLFNPVVSKVSLEAILHLPEHVKIRLDTKIPFSNKEDAQLMTISYNDVFSDGTNNKYAPFERLLMDFADVFYSTRTPFHLYAQWNRLRGAHLILDDSHSRDNNPGGGDPDSFSDTEFLIRETAARSIQTGIPHLTDAPSISRRKRLLTTREDYQGFQACVAQAVADHLGKRQRSNSLSTIAGAGVGSVGGANKTISRSPTWSGFSGGGGGDTGDCADSYTATQDEVITESQRERYRRRRRLEAKMVRVKEEARRWVALVESQVADGREVADHQPIYPTLATLTGNRSRFLIKHKSVTFGRGASNFTPDIDLSCEDEASRISRCHGRIILGDNGVFFIKNLSKHPIQVDNKIVLKEHAQLDMLSGTNVTTTAPKNELISPMVKGSKEINHMEIDGEDQFVE</sequence>
<evidence type="ECO:0000256" key="1">
    <source>
        <dbReference type="SAM" id="MobiDB-lite"/>
    </source>
</evidence>
<gene>
    <name evidence="3" type="ORF">HNAJ_LOCUS9261</name>
</gene>
<keyword evidence="4" id="KW-1185">Reference proteome</keyword>
<evidence type="ECO:0000313" key="3">
    <source>
        <dbReference type="EMBL" id="VDO05648.1"/>
    </source>
</evidence>
<dbReference type="GO" id="GO:0044545">
    <property type="term" value="C:NSL complex"/>
    <property type="evidence" value="ECO:0007669"/>
    <property type="project" value="TreeGrafter"/>
</dbReference>
<feature type="region of interest" description="Disordered" evidence="1">
    <location>
        <begin position="272"/>
        <end position="296"/>
    </location>
</feature>
<evidence type="ECO:0000313" key="4">
    <source>
        <dbReference type="Proteomes" id="UP000278807"/>
    </source>
</evidence>
<dbReference type="SUPFAM" id="SSF49879">
    <property type="entry name" value="SMAD/FHA domain"/>
    <property type="match status" value="1"/>
</dbReference>
<dbReference type="SMART" id="SM00240">
    <property type="entry name" value="FHA"/>
    <property type="match status" value="1"/>
</dbReference>
<dbReference type="Pfam" id="PF00498">
    <property type="entry name" value="FHA"/>
    <property type="match status" value="1"/>
</dbReference>
<protein>
    <submittedName>
        <fullName evidence="5">FHA domain-containing protein</fullName>
    </submittedName>
</protein>
<dbReference type="AlphaFoldDB" id="A0A0R3TP86"/>
<dbReference type="PANTHER" id="PTHR13233:SF0">
    <property type="entry name" value="MICROSPHERULE PROTEIN 1"/>
    <property type="match status" value="1"/>
</dbReference>
<dbReference type="Pfam" id="PF13325">
    <property type="entry name" value="MCRS_N"/>
    <property type="match status" value="1"/>
</dbReference>
<feature type="region of interest" description="Disordered" evidence="1">
    <location>
        <begin position="1"/>
        <end position="28"/>
    </location>
</feature>
<reference evidence="5" key="1">
    <citation type="submission" date="2017-02" db="UniProtKB">
        <authorList>
            <consortium name="WormBaseParasite"/>
        </authorList>
    </citation>
    <scope>IDENTIFICATION</scope>
</reference>
<dbReference type="GO" id="GO:0031011">
    <property type="term" value="C:Ino80 complex"/>
    <property type="evidence" value="ECO:0007669"/>
    <property type="project" value="InterPro"/>
</dbReference>
<dbReference type="PANTHER" id="PTHR13233">
    <property type="entry name" value="MICROSPHERULE PROTEIN 1"/>
    <property type="match status" value="1"/>
</dbReference>
<dbReference type="GO" id="GO:0002151">
    <property type="term" value="F:G-quadruplex RNA binding"/>
    <property type="evidence" value="ECO:0007669"/>
    <property type="project" value="InterPro"/>
</dbReference>
<dbReference type="GO" id="GO:0071339">
    <property type="term" value="C:MLL1 complex"/>
    <property type="evidence" value="ECO:0007669"/>
    <property type="project" value="InterPro"/>
</dbReference>
<accession>A0A0R3TP86</accession>
<dbReference type="Proteomes" id="UP000278807">
    <property type="component" value="Unassembled WGS sequence"/>
</dbReference>
<feature type="domain" description="FHA" evidence="2">
    <location>
        <begin position="369"/>
        <end position="425"/>
    </location>
</feature>
<dbReference type="WBParaSite" id="HNAJ_0000926501-mRNA-1">
    <property type="protein sequence ID" value="HNAJ_0000926501-mRNA-1"/>
    <property type="gene ID" value="HNAJ_0000926501"/>
</dbReference>
<dbReference type="InterPro" id="IPR000253">
    <property type="entry name" value="FHA_dom"/>
</dbReference>
<evidence type="ECO:0000259" key="2">
    <source>
        <dbReference type="PROSITE" id="PS50006"/>
    </source>
</evidence>
<dbReference type="InterPro" id="IPR037912">
    <property type="entry name" value="MCRS1"/>
</dbReference>
<dbReference type="Gene3D" id="2.60.200.20">
    <property type="match status" value="1"/>
</dbReference>
<feature type="compositionally biased region" description="Basic and acidic residues" evidence="1">
    <location>
        <begin position="18"/>
        <end position="28"/>
    </location>
</feature>
<dbReference type="OrthoDB" id="10262769at2759"/>
<name>A0A0R3TP86_RODNA</name>
<dbReference type="InterPro" id="IPR008984">
    <property type="entry name" value="SMAD_FHA_dom_sf"/>
</dbReference>
<proteinExistence type="predicted"/>
<dbReference type="GO" id="GO:0045944">
    <property type="term" value="P:positive regulation of transcription by RNA polymerase II"/>
    <property type="evidence" value="ECO:0007669"/>
    <property type="project" value="TreeGrafter"/>
</dbReference>
<dbReference type="InterPro" id="IPR025999">
    <property type="entry name" value="MCRS_N"/>
</dbReference>